<evidence type="ECO:0000313" key="1">
    <source>
        <dbReference type="EMBL" id="GIH08275.1"/>
    </source>
</evidence>
<gene>
    <name evidence="1" type="ORF">Rhe02_63420</name>
</gene>
<organism evidence="1 2">
    <name type="scientific">Rhizocola hellebori</name>
    <dbReference type="NCBI Taxonomy" id="1392758"/>
    <lineage>
        <taxon>Bacteria</taxon>
        <taxon>Bacillati</taxon>
        <taxon>Actinomycetota</taxon>
        <taxon>Actinomycetes</taxon>
        <taxon>Micromonosporales</taxon>
        <taxon>Micromonosporaceae</taxon>
        <taxon>Rhizocola</taxon>
    </lineage>
</organism>
<keyword evidence="2" id="KW-1185">Reference proteome</keyword>
<dbReference type="AlphaFoldDB" id="A0A8J3VJ54"/>
<name>A0A8J3VJ54_9ACTN</name>
<dbReference type="EMBL" id="BONY01000047">
    <property type="protein sequence ID" value="GIH08275.1"/>
    <property type="molecule type" value="Genomic_DNA"/>
</dbReference>
<protein>
    <submittedName>
        <fullName evidence="1">Uncharacterized protein</fullName>
    </submittedName>
</protein>
<reference evidence="1" key="1">
    <citation type="submission" date="2021-01" db="EMBL/GenBank/DDBJ databases">
        <title>Whole genome shotgun sequence of Rhizocola hellebori NBRC 109834.</title>
        <authorList>
            <person name="Komaki H."/>
            <person name="Tamura T."/>
        </authorList>
    </citation>
    <scope>NUCLEOTIDE SEQUENCE</scope>
    <source>
        <strain evidence="1">NBRC 109834</strain>
    </source>
</reference>
<evidence type="ECO:0000313" key="2">
    <source>
        <dbReference type="Proteomes" id="UP000612899"/>
    </source>
</evidence>
<dbReference type="RefSeq" id="WP_203912035.1">
    <property type="nucleotide sequence ID" value="NZ_BONY01000047.1"/>
</dbReference>
<proteinExistence type="predicted"/>
<dbReference type="Proteomes" id="UP000612899">
    <property type="component" value="Unassembled WGS sequence"/>
</dbReference>
<accession>A0A8J3VJ54</accession>
<comment type="caution">
    <text evidence="1">The sequence shown here is derived from an EMBL/GenBank/DDBJ whole genome shotgun (WGS) entry which is preliminary data.</text>
</comment>
<sequence>MTTYRRAENAPPTDRPTLHITSASLAVLWWRDVRITFTEPIELNELDEFAVAAVTRLGSLSAQDFEEFTGLPPLIFNGLARRLHSLGLLDWRDGTLRPTAAEDPSEMPRKAAKTTTASVDLVYLPGTDELLVAHEGLAVWERAGLQPIGASPLPETLHRTTFRNFISARVRQGRVAGLPANAIELTEGDDEPLTAMVGAHPEPPVPVCPVFLCAATLVLGEGRSQALLDASENPRKKSKKANRVTIDVSDAKGLIGRWAGAVTELTGKPSLVEEAMRSLGLAEPPWPSLVQDHSGAWRLSIDGRHAQTLSREGLLTLPIGLEICEPDFNVTMALVLEPVDDEARQLIRLDRVLQETLQRYGAGDSAIGKHHAGIREVGGIARLMSRAWQLRFYSLVYQAKESEHFDYA</sequence>